<proteinExistence type="inferred from homology"/>
<dbReference type="PANTHER" id="PTHR35174">
    <property type="entry name" value="BLL7171 PROTEIN-RELATED"/>
    <property type="match status" value="1"/>
</dbReference>
<evidence type="ECO:0000259" key="2">
    <source>
        <dbReference type="Pfam" id="PF03795"/>
    </source>
</evidence>
<feature type="domain" description="YCII-related" evidence="2">
    <location>
        <begin position="1"/>
        <end position="115"/>
    </location>
</feature>
<evidence type="ECO:0000313" key="4">
    <source>
        <dbReference type="Proteomes" id="UP001216558"/>
    </source>
</evidence>
<dbReference type="InterPro" id="IPR011008">
    <property type="entry name" value="Dimeric_a/b-barrel"/>
</dbReference>
<comment type="similarity">
    <text evidence="1">Belongs to the YciI family.</text>
</comment>
<organism evidence="3 4">
    <name type="scientific">Erythrobacter fulvus</name>
    <dbReference type="NCBI Taxonomy" id="2987523"/>
    <lineage>
        <taxon>Bacteria</taxon>
        <taxon>Pseudomonadati</taxon>
        <taxon>Pseudomonadota</taxon>
        <taxon>Alphaproteobacteria</taxon>
        <taxon>Sphingomonadales</taxon>
        <taxon>Erythrobacteraceae</taxon>
        <taxon>Erythrobacter/Porphyrobacter group</taxon>
        <taxon>Erythrobacter</taxon>
    </lineage>
</organism>
<dbReference type="Pfam" id="PF03795">
    <property type="entry name" value="YCII"/>
    <property type="match status" value="1"/>
</dbReference>
<name>A0ABT5JLY0_9SPHN</name>
<gene>
    <name evidence="3" type="ORF">OIK40_02420</name>
</gene>
<comment type="caution">
    <text evidence="3">The sequence shown here is derived from an EMBL/GenBank/DDBJ whole genome shotgun (WGS) entry which is preliminary data.</text>
</comment>
<dbReference type="Proteomes" id="UP001216558">
    <property type="component" value="Unassembled WGS sequence"/>
</dbReference>
<reference evidence="3 4" key="1">
    <citation type="submission" date="2022-10" db="EMBL/GenBank/DDBJ databases">
        <title>Erythrobacter sp. sf7 Genome sequencing.</title>
        <authorList>
            <person name="Park S."/>
        </authorList>
    </citation>
    <scope>NUCLEOTIDE SEQUENCE [LARGE SCALE GENOMIC DNA]</scope>
    <source>
        <strain evidence="4">sf7</strain>
    </source>
</reference>
<accession>A0ABT5JLY0</accession>
<dbReference type="PANTHER" id="PTHR35174:SF3">
    <property type="entry name" value="BLL7171 PROTEIN"/>
    <property type="match status" value="1"/>
</dbReference>
<keyword evidence="4" id="KW-1185">Reference proteome</keyword>
<dbReference type="Gene3D" id="3.30.70.1060">
    <property type="entry name" value="Dimeric alpha+beta barrel"/>
    <property type="match status" value="1"/>
</dbReference>
<dbReference type="RefSeq" id="WP_273675879.1">
    <property type="nucleotide sequence ID" value="NZ_JAQQXQ010000001.1"/>
</dbReference>
<dbReference type="EMBL" id="JAQQXQ010000001">
    <property type="protein sequence ID" value="MDC8753494.1"/>
    <property type="molecule type" value="Genomic_DNA"/>
</dbReference>
<evidence type="ECO:0000256" key="1">
    <source>
        <dbReference type="ARBA" id="ARBA00007689"/>
    </source>
</evidence>
<dbReference type="InterPro" id="IPR005545">
    <property type="entry name" value="YCII"/>
</dbReference>
<evidence type="ECO:0000313" key="3">
    <source>
        <dbReference type="EMBL" id="MDC8753494.1"/>
    </source>
</evidence>
<protein>
    <submittedName>
        <fullName evidence="3">YciI family protein</fullName>
    </submittedName>
</protein>
<sequence>MQFMLMINEDESVYAGPEGAALMEQVLAGHMKLAEDLVAAGVPFSGERLKPAATATTLRFDNGTTTLHDGPFAETHEELGGFYIIDVASLDEALEWARRIPVPKGGIEVRPVWPMGAEG</sequence>
<dbReference type="SUPFAM" id="SSF54909">
    <property type="entry name" value="Dimeric alpha+beta barrel"/>
    <property type="match status" value="1"/>
</dbReference>